<accession>C1EDB2</accession>
<feature type="region of interest" description="Disordered" evidence="1">
    <location>
        <begin position="85"/>
        <end position="105"/>
    </location>
</feature>
<feature type="region of interest" description="Disordered" evidence="1">
    <location>
        <begin position="121"/>
        <end position="145"/>
    </location>
</feature>
<dbReference type="RefSeq" id="XP_002504152.1">
    <property type="nucleotide sequence ID" value="XM_002504106.1"/>
</dbReference>
<evidence type="ECO:0000256" key="1">
    <source>
        <dbReference type="SAM" id="MobiDB-lite"/>
    </source>
</evidence>
<feature type="compositionally biased region" description="Basic and acidic residues" evidence="1">
    <location>
        <begin position="121"/>
        <end position="142"/>
    </location>
</feature>
<sequence length="228" mass="25592">MKVGTARARGRADWSGHDSPQSRHLGQTGRRREMCCCLPPCFWWLCFTPRALHKIGGPRSLEEIERQRKRREERARRRRWWRCQRAPPDGERNGETATGQVASRGGEIELGEIRVVEDDGRLQNDAEKEIGPADPGWHERIHSNPAFDAPVPPFVPLAVVSEPPKTNKHHLYRRKDYLLSRKQSRERERAKRKVEKELARSGGGGGGGGTSSGNPGGEVTPSPRESAG</sequence>
<evidence type="ECO:0000313" key="3">
    <source>
        <dbReference type="Proteomes" id="UP000002009"/>
    </source>
</evidence>
<reference evidence="2 3" key="1">
    <citation type="journal article" date="2009" name="Science">
        <title>Green evolution and dynamic adaptations revealed by genomes of the marine picoeukaryotes Micromonas.</title>
        <authorList>
            <person name="Worden A.Z."/>
            <person name="Lee J.H."/>
            <person name="Mock T."/>
            <person name="Rouze P."/>
            <person name="Simmons M.P."/>
            <person name="Aerts A.L."/>
            <person name="Allen A.E."/>
            <person name="Cuvelier M.L."/>
            <person name="Derelle E."/>
            <person name="Everett M.V."/>
            <person name="Foulon E."/>
            <person name="Grimwood J."/>
            <person name="Gundlach H."/>
            <person name="Henrissat B."/>
            <person name="Napoli C."/>
            <person name="McDonald S.M."/>
            <person name="Parker M.S."/>
            <person name="Rombauts S."/>
            <person name="Salamov A."/>
            <person name="Von Dassow P."/>
            <person name="Badger J.H."/>
            <person name="Coutinho P.M."/>
            <person name="Demir E."/>
            <person name="Dubchak I."/>
            <person name="Gentemann C."/>
            <person name="Eikrem W."/>
            <person name="Gready J.E."/>
            <person name="John U."/>
            <person name="Lanier W."/>
            <person name="Lindquist E.A."/>
            <person name="Lucas S."/>
            <person name="Mayer K.F."/>
            <person name="Moreau H."/>
            <person name="Not F."/>
            <person name="Otillar R."/>
            <person name="Panaud O."/>
            <person name="Pangilinan J."/>
            <person name="Paulsen I."/>
            <person name="Piegu B."/>
            <person name="Poliakov A."/>
            <person name="Robbens S."/>
            <person name="Schmutz J."/>
            <person name="Toulza E."/>
            <person name="Wyss T."/>
            <person name="Zelensky A."/>
            <person name="Zhou K."/>
            <person name="Armbrust E.V."/>
            <person name="Bhattacharya D."/>
            <person name="Goodenough U.W."/>
            <person name="Van de Peer Y."/>
            <person name="Grigoriev I.V."/>
        </authorList>
    </citation>
    <scope>NUCLEOTIDE SEQUENCE [LARGE SCALE GENOMIC DNA]</scope>
    <source>
        <strain evidence="3">RCC299 / NOUM17</strain>
    </source>
</reference>
<dbReference type="InParanoid" id="C1EDB2"/>
<protein>
    <submittedName>
        <fullName evidence="2">Uncharacterized protein</fullName>
    </submittedName>
</protein>
<feature type="compositionally biased region" description="Basic and acidic residues" evidence="1">
    <location>
        <begin position="174"/>
        <end position="199"/>
    </location>
</feature>
<keyword evidence="3" id="KW-1185">Reference proteome</keyword>
<gene>
    <name evidence="2" type="ORF">MICPUN_61068</name>
</gene>
<proteinExistence type="predicted"/>
<organism evidence="2 3">
    <name type="scientific">Micromonas commoda (strain RCC299 / NOUM17 / CCMP2709)</name>
    <name type="common">Picoplanktonic green alga</name>
    <dbReference type="NCBI Taxonomy" id="296587"/>
    <lineage>
        <taxon>Eukaryota</taxon>
        <taxon>Viridiplantae</taxon>
        <taxon>Chlorophyta</taxon>
        <taxon>Mamiellophyceae</taxon>
        <taxon>Mamiellales</taxon>
        <taxon>Mamiellaceae</taxon>
        <taxon>Micromonas</taxon>
    </lineage>
</organism>
<feature type="region of interest" description="Disordered" evidence="1">
    <location>
        <begin position="1"/>
        <end position="25"/>
    </location>
</feature>
<feature type="compositionally biased region" description="Gly residues" evidence="1">
    <location>
        <begin position="201"/>
        <end position="216"/>
    </location>
</feature>
<feature type="region of interest" description="Disordered" evidence="1">
    <location>
        <begin position="160"/>
        <end position="228"/>
    </location>
</feature>
<evidence type="ECO:0000313" key="2">
    <source>
        <dbReference type="EMBL" id="ACO65410.1"/>
    </source>
</evidence>
<dbReference type="Proteomes" id="UP000002009">
    <property type="component" value="Chromosome 9"/>
</dbReference>
<dbReference type="KEGG" id="mis:MICPUN_61068"/>
<dbReference type="AlphaFoldDB" id="C1EDB2"/>
<dbReference type="GeneID" id="8246017"/>
<name>C1EDB2_MICCC</name>
<dbReference type="EMBL" id="CP001329">
    <property type="protein sequence ID" value="ACO65410.1"/>
    <property type="molecule type" value="Genomic_DNA"/>
</dbReference>